<dbReference type="InterPro" id="IPR043519">
    <property type="entry name" value="NT_sf"/>
</dbReference>
<accession>A0A804PSX4</accession>
<dbReference type="Gene3D" id="3.30.460.10">
    <property type="entry name" value="Beta Polymerase, domain 2"/>
    <property type="match status" value="1"/>
</dbReference>
<dbReference type="PANTHER" id="PTHR13734:SF5">
    <property type="entry name" value="CCA TRNA NUCLEOTIDYLTRANSFERASE, MITOCHONDRIAL"/>
    <property type="match status" value="1"/>
</dbReference>
<evidence type="ECO:0000313" key="3">
    <source>
        <dbReference type="Proteomes" id="UP000007305"/>
    </source>
</evidence>
<evidence type="ECO:0000313" key="2">
    <source>
        <dbReference type="EnsemblPlants" id="Zm00001eb267240_P001"/>
    </source>
</evidence>
<keyword evidence="1" id="KW-0694">RNA-binding</keyword>
<evidence type="ECO:0000256" key="1">
    <source>
        <dbReference type="ARBA" id="ARBA00022884"/>
    </source>
</evidence>
<dbReference type="GO" id="GO:0003723">
    <property type="term" value="F:RNA binding"/>
    <property type="evidence" value="ECO:0007669"/>
    <property type="project" value="UniProtKB-KW"/>
</dbReference>
<reference evidence="3" key="1">
    <citation type="journal article" date="2009" name="Science">
        <title>The B73 maize genome: complexity, diversity, and dynamics.</title>
        <authorList>
            <person name="Schnable P.S."/>
            <person name="Ware D."/>
            <person name="Fulton R.S."/>
            <person name="Stein J.C."/>
            <person name="Wei F."/>
            <person name="Pasternak S."/>
            <person name="Liang C."/>
            <person name="Zhang J."/>
            <person name="Fulton L."/>
            <person name="Graves T.A."/>
            <person name="Minx P."/>
            <person name="Reily A.D."/>
            <person name="Courtney L."/>
            <person name="Kruchowski S.S."/>
            <person name="Tomlinson C."/>
            <person name="Strong C."/>
            <person name="Delehaunty K."/>
            <person name="Fronick C."/>
            <person name="Courtney B."/>
            <person name="Rock S.M."/>
            <person name="Belter E."/>
            <person name="Du F."/>
            <person name="Kim K."/>
            <person name="Abbott R.M."/>
            <person name="Cotton M."/>
            <person name="Levy A."/>
            <person name="Marchetto P."/>
            <person name="Ochoa K."/>
            <person name="Jackson S.M."/>
            <person name="Gillam B."/>
            <person name="Chen W."/>
            <person name="Yan L."/>
            <person name="Higginbotham J."/>
            <person name="Cardenas M."/>
            <person name="Waligorski J."/>
            <person name="Applebaum E."/>
            <person name="Phelps L."/>
            <person name="Falcone J."/>
            <person name="Kanchi K."/>
            <person name="Thane T."/>
            <person name="Scimone A."/>
            <person name="Thane N."/>
            <person name="Henke J."/>
            <person name="Wang T."/>
            <person name="Ruppert J."/>
            <person name="Shah N."/>
            <person name="Rotter K."/>
            <person name="Hodges J."/>
            <person name="Ingenthron E."/>
            <person name="Cordes M."/>
            <person name="Kohlberg S."/>
            <person name="Sgro J."/>
            <person name="Delgado B."/>
            <person name="Mead K."/>
            <person name="Chinwalla A."/>
            <person name="Leonard S."/>
            <person name="Crouse K."/>
            <person name="Collura K."/>
            <person name="Kudrna D."/>
            <person name="Currie J."/>
            <person name="He R."/>
            <person name="Angelova A."/>
            <person name="Rajasekar S."/>
            <person name="Mueller T."/>
            <person name="Lomeli R."/>
            <person name="Scara G."/>
            <person name="Ko A."/>
            <person name="Delaney K."/>
            <person name="Wissotski M."/>
            <person name="Lopez G."/>
            <person name="Campos D."/>
            <person name="Braidotti M."/>
            <person name="Ashley E."/>
            <person name="Golser W."/>
            <person name="Kim H."/>
            <person name="Lee S."/>
            <person name="Lin J."/>
            <person name="Dujmic Z."/>
            <person name="Kim W."/>
            <person name="Talag J."/>
            <person name="Zuccolo A."/>
            <person name="Fan C."/>
            <person name="Sebastian A."/>
            <person name="Kramer M."/>
            <person name="Spiegel L."/>
            <person name="Nascimento L."/>
            <person name="Zutavern T."/>
            <person name="Miller B."/>
            <person name="Ambroise C."/>
            <person name="Muller S."/>
            <person name="Spooner W."/>
            <person name="Narechania A."/>
            <person name="Ren L."/>
            <person name="Wei S."/>
            <person name="Kumari S."/>
            <person name="Faga B."/>
            <person name="Levy M.J."/>
            <person name="McMahan L."/>
            <person name="Van Buren P."/>
            <person name="Vaughn M.W."/>
            <person name="Ying K."/>
            <person name="Yeh C.-T."/>
            <person name="Emrich S.J."/>
            <person name="Jia Y."/>
            <person name="Kalyanaraman A."/>
            <person name="Hsia A.-P."/>
            <person name="Barbazuk W.B."/>
            <person name="Baucom R.S."/>
            <person name="Brutnell T.P."/>
            <person name="Carpita N.C."/>
            <person name="Chaparro C."/>
            <person name="Chia J.-M."/>
            <person name="Deragon J.-M."/>
            <person name="Estill J.C."/>
            <person name="Fu Y."/>
            <person name="Jeddeloh J.A."/>
            <person name="Han Y."/>
            <person name="Lee H."/>
            <person name="Li P."/>
            <person name="Lisch D.R."/>
            <person name="Liu S."/>
            <person name="Liu Z."/>
            <person name="Nagel D.H."/>
            <person name="McCann M.C."/>
            <person name="SanMiguel P."/>
            <person name="Myers A.M."/>
            <person name="Nettleton D."/>
            <person name="Nguyen J."/>
            <person name="Penning B.W."/>
            <person name="Ponnala L."/>
            <person name="Schneider K.L."/>
            <person name="Schwartz D.C."/>
            <person name="Sharma A."/>
            <person name="Soderlund C."/>
            <person name="Springer N.M."/>
            <person name="Sun Q."/>
            <person name="Wang H."/>
            <person name="Waterman M."/>
            <person name="Westerman R."/>
            <person name="Wolfgruber T.K."/>
            <person name="Yang L."/>
            <person name="Yu Y."/>
            <person name="Zhang L."/>
            <person name="Zhou S."/>
            <person name="Zhu Q."/>
            <person name="Bennetzen J.L."/>
            <person name="Dawe R.K."/>
            <person name="Jiang J."/>
            <person name="Jiang N."/>
            <person name="Presting G.G."/>
            <person name="Wessler S.R."/>
            <person name="Aluru S."/>
            <person name="Martienssen R.A."/>
            <person name="Clifton S.W."/>
            <person name="McCombie W.R."/>
            <person name="Wing R.A."/>
            <person name="Wilson R.K."/>
        </authorList>
    </citation>
    <scope>NUCLEOTIDE SEQUENCE [LARGE SCALE GENOMIC DNA]</scope>
    <source>
        <strain evidence="3">cv. B73</strain>
    </source>
</reference>
<dbReference type="AlphaFoldDB" id="A0A804PSX4"/>
<dbReference type="PANTHER" id="PTHR13734">
    <property type="entry name" value="TRNA-NUCLEOTIDYLTRANSFERASE"/>
    <property type="match status" value="1"/>
</dbReference>
<organism evidence="2 3">
    <name type="scientific">Zea mays</name>
    <name type="common">Maize</name>
    <dbReference type="NCBI Taxonomy" id="4577"/>
    <lineage>
        <taxon>Eukaryota</taxon>
        <taxon>Viridiplantae</taxon>
        <taxon>Streptophyta</taxon>
        <taxon>Embryophyta</taxon>
        <taxon>Tracheophyta</taxon>
        <taxon>Spermatophyta</taxon>
        <taxon>Magnoliopsida</taxon>
        <taxon>Liliopsida</taxon>
        <taxon>Poales</taxon>
        <taxon>Poaceae</taxon>
        <taxon>PACMAD clade</taxon>
        <taxon>Panicoideae</taxon>
        <taxon>Andropogonodae</taxon>
        <taxon>Andropogoneae</taxon>
        <taxon>Tripsacinae</taxon>
        <taxon>Zea</taxon>
    </lineage>
</organism>
<proteinExistence type="predicted"/>
<reference evidence="2" key="3">
    <citation type="submission" date="2021-05" db="UniProtKB">
        <authorList>
            <consortium name="EnsemblPlants"/>
        </authorList>
    </citation>
    <scope>IDENTIFICATION</scope>
    <source>
        <strain evidence="2">cv. B73</strain>
    </source>
</reference>
<dbReference type="InParanoid" id="A0A804PSX4"/>
<dbReference type="Proteomes" id="UP000007305">
    <property type="component" value="Chromosome 6"/>
</dbReference>
<reference evidence="2" key="2">
    <citation type="submission" date="2019-07" db="EMBL/GenBank/DDBJ databases">
        <authorList>
            <person name="Seetharam A."/>
            <person name="Woodhouse M."/>
            <person name="Cannon E."/>
        </authorList>
    </citation>
    <scope>NUCLEOTIDE SEQUENCE [LARGE SCALE GENOMIC DNA]</scope>
    <source>
        <strain evidence="2">cv. B73</strain>
    </source>
</reference>
<name>A0A804PSX4_MAIZE</name>
<keyword evidence="3" id="KW-1185">Reference proteome</keyword>
<dbReference type="Gramene" id="Zm00001eb267240_T001">
    <property type="protein sequence ID" value="Zm00001eb267240_P001"/>
    <property type="gene ID" value="Zm00001eb267240"/>
</dbReference>
<dbReference type="EnsemblPlants" id="Zm00001eb267240_T001">
    <property type="protein sequence ID" value="Zm00001eb267240_P001"/>
    <property type="gene ID" value="Zm00001eb267240"/>
</dbReference>
<protein>
    <submittedName>
        <fullName evidence="2">Uncharacterized protein</fullName>
    </submittedName>
</protein>
<sequence length="128" mass="14090">MTGQNFCEKVNEYSKLIGEQQKGIGVIQCNPDQSKHLETARMLILDIWIDFVNLRSETYTENSRIPTMRLSPRSVTACRAVCLRWSELLSSLCLEFLADVDDGNADSSACFAGLGGALVPTSIFSHGS</sequence>